<feature type="compositionally biased region" description="Polar residues" evidence="9">
    <location>
        <begin position="265"/>
        <end position="275"/>
    </location>
</feature>
<evidence type="ECO:0000313" key="12">
    <source>
        <dbReference type="Proteomes" id="UP000622552"/>
    </source>
</evidence>
<dbReference type="AlphaFoldDB" id="A0A8J7GNV3"/>
<evidence type="ECO:0000256" key="9">
    <source>
        <dbReference type="SAM" id="MobiDB-lite"/>
    </source>
</evidence>
<dbReference type="PANTHER" id="PTHR33991:SF1">
    <property type="entry name" value="DNA REPAIR PROTEIN RECO"/>
    <property type="match status" value="1"/>
</dbReference>
<feature type="region of interest" description="Disordered" evidence="9">
    <location>
        <begin position="252"/>
        <end position="275"/>
    </location>
</feature>
<dbReference type="InterPro" id="IPR037278">
    <property type="entry name" value="ARFGAP/RecO"/>
</dbReference>
<dbReference type="NCBIfam" id="TIGR00613">
    <property type="entry name" value="reco"/>
    <property type="match status" value="1"/>
</dbReference>
<dbReference type="InterPro" id="IPR022572">
    <property type="entry name" value="DNA_rep/recomb_RecO_N"/>
</dbReference>
<gene>
    <name evidence="8" type="primary">recO</name>
    <name evidence="11" type="ORF">IW245_004754</name>
</gene>
<dbReference type="GO" id="GO:0006302">
    <property type="term" value="P:double-strand break repair"/>
    <property type="evidence" value="ECO:0007669"/>
    <property type="project" value="TreeGrafter"/>
</dbReference>
<dbReference type="SUPFAM" id="SSF57863">
    <property type="entry name" value="ArfGap/RecO-like zinc finger"/>
    <property type="match status" value="1"/>
</dbReference>
<comment type="function">
    <text evidence="1 8">Involved in DNA repair and RecF pathway recombination.</text>
</comment>
<keyword evidence="4 8" id="KW-0227">DNA damage</keyword>
<dbReference type="PANTHER" id="PTHR33991">
    <property type="entry name" value="DNA REPAIR PROTEIN RECO"/>
    <property type="match status" value="1"/>
</dbReference>
<evidence type="ECO:0000256" key="7">
    <source>
        <dbReference type="ARBA" id="ARBA00033409"/>
    </source>
</evidence>
<evidence type="ECO:0000259" key="10">
    <source>
        <dbReference type="Pfam" id="PF11967"/>
    </source>
</evidence>
<evidence type="ECO:0000256" key="3">
    <source>
        <dbReference type="ARBA" id="ARBA00021310"/>
    </source>
</evidence>
<keyword evidence="12" id="KW-1185">Reference proteome</keyword>
<dbReference type="GO" id="GO:0006310">
    <property type="term" value="P:DNA recombination"/>
    <property type="evidence" value="ECO:0007669"/>
    <property type="project" value="UniProtKB-UniRule"/>
</dbReference>
<evidence type="ECO:0000256" key="6">
    <source>
        <dbReference type="ARBA" id="ARBA00023204"/>
    </source>
</evidence>
<dbReference type="EMBL" id="JADOUF010000001">
    <property type="protein sequence ID" value="MBG6138560.1"/>
    <property type="molecule type" value="Genomic_DNA"/>
</dbReference>
<dbReference type="Gene3D" id="1.20.1440.120">
    <property type="entry name" value="Recombination protein O, C-terminal domain"/>
    <property type="match status" value="1"/>
</dbReference>
<dbReference type="InterPro" id="IPR042242">
    <property type="entry name" value="RecO_C"/>
</dbReference>
<keyword evidence="6 8" id="KW-0234">DNA repair</keyword>
<feature type="domain" description="DNA replication/recombination mediator RecO N-terminal" evidence="10">
    <location>
        <begin position="10"/>
        <end position="86"/>
    </location>
</feature>
<reference evidence="11" key="1">
    <citation type="submission" date="2020-11" db="EMBL/GenBank/DDBJ databases">
        <title>Sequencing the genomes of 1000 actinobacteria strains.</title>
        <authorList>
            <person name="Klenk H.-P."/>
        </authorList>
    </citation>
    <scope>NUCLEOTIDE SEQUENCE</scope>
    <source>
        <strain evidence="11">DSM 45356</strain>
    </source>
</reference>
<comment type="similarity">
    <text evidence="2 8">Belongs to the RecO family.</text>
</comment>
<evidence type="ECO:0000256" key="8">
    <source>
        <dbReference type="HAMAP-Rule" id="MF_00201"/>
    </source>
</evidence>
<name>A0A8J7GNV3_9ACTN</name>
<evidence type="ECO:0000256" key="4">
    <source>
        <dbReference type="ARBA" id="ARBA00022763"/>
    </source>
</evidence>
<dbReference type="Pfam" id="PF02565">
    <property type="entry name" value="RecO_C"/>
    <property type="match status" value="1"/>
</dbReference>
<evidence type="ECO:0000313" key="11">
    <source>
        <dbReference type="EMBL" id="MBG6138560.1"/>
    </source>
</evidence>
<accession>A0A8J7GNV3</accession>
<dbReference type="InterPro" id="IPR003717">
    <property type="entry name" value="RecO"/>
</dbReference>
<dbReference type="HAMAP" id="MF_00201">
    <property type="entry name" value="RecO"/>
    <property type="match status" value="1"/>
</dbReference>
<comment type="caution">
    <text evidence="11">The sequence shown here is derived from an EMBL/GenBank/DDBJ whole genome shotgun (WGS) entry which is preliminary data.</text>
</comment>
<protein>
    <recommendedName>
        <fullName evidence="3 8">DNA repair protein RecO</fullName>
    </recommendedName>
    <alternativeName>
        <fullName evidence="7 8">Recombination protein O</fullName>
    </alternativeName>
</protein>
<evidence type="ECO:0000256" key="1">
    <source>
        <dbReference type="ARBA" id="ARBA00003065"/>
    </source>
</evidence>
<dbReference type="Proteomes" id="UP000622552">
    <property type="component" value="Unassembled WGS sequence"/>
</dbReference>
<dbReference type="InterPro" id="IPR012340">
    <property type="entry name" value="NA-bd_OB-fold"/>
</dbReference>
<proteinExistence type="inferred from homology"/>
<dbReference type="GO" id="GO:0043590">
    <property type="term" value="C:bacterial nucleoid"/>
    <property type="evidence" value="ECO:0007669"/>
    <property type="project" value="TreeGrafter"/>
</dbReference>
<evidence type="ECO:0000256" key="5">
    <source>
        <dbReference type="ARBA" id="ARBA00023172"/>
    </source>
</evidence>
<dbReference type="SUPFAM" id="SSF50249">
    <property type="entry name" value="Nucleic acid-binding proteins"/>
    <property type="match status" value="1"/>
</dbReference>
<keyword evidence="5 8" id="KW-0233">DNA recombination</keyword>
<dbReference type="Gene3D" id="2.40.50.140">
    <property type="entry name" value="Nucleic acid-binding proteins"/>
    <property type="match status" value="1"/>
</dbReference>
<sequence>MTQGYRSRLFRDDGVVLRVQKLGESDRIVTVLTRRTGRIRAVARGVRRTSSKFGARLEPFGHVELQLAEGRNGLHTVSQVEAVELYAARIAQDYPAYTAASAVCETAERLTPEEGEVALRLFQLTLGALRALAGREHAAPLVLDAYFLRAMTTAGWAPALVECAVCATPGPHRAFSVASGGSVCSSCQPPGAARPAPATLGLMSALNSGDWKLADASDVANRREASGLVAAHLQWHLERALRSLPLVDRTANYPTHGTANEPAMTPSTAMTKERA</sequence>
<organism evidence="11 12">
    <name type="scientific">Longispora fulva</name>
    <dbReference type="NCBI Taxonomy" id="619741"/>
    <lineage>
        <taxon>Bacteria</taxon>
        <taxon>Bacillati</taxon>
        <taxon>Actinomycetota</taxon>
        <taxon>Actinomycetes</taxon>
        <taxon>Micromonosporales</taxon>
        <taxon>Micromonosporaceae</taxon>
        <taxon>Longispora</taxon>
    </lineage>
</organism>
<dbReference type="RefSeq" id="WP_197005302.1">
    <property type="nucleotide sequence ID" value="NZ_BONS01000025.1"/>
</dbReference>
<evidence type="ECO:0000256" key="2">
    <source>
        <dbReference type="ARBA" id="ARBA00007452"/>
    </source>
</evidence>
<dbReference type="Pfam" id="PF11967">
    <property type="entry name" value="RecO_N"/>
    <property type="match status" value="1"/>
</dbReference>